<dbReference type="Pfam" id="PF03808">
    <property type="entry name" value="Glyco_tran_WecG"/>
    <property type="match status" value="1"/>
</dbReference>
<dbReference type="PANTHER" id="PTHR34136">
    <property type="match status" value="1"/>
</dbReference>
<dbReference type="CDD" id="cd07043">
    <property type="entry name" value="STAS_anti-anti-sigma_factors"/>
    <property type="match status" value="1"/>
</dbReference>
<dbReference type="EMBL" id="FZOT01000005">
    <property type="protein sequence ID" value="SNS73076.1"/>
    <property type="molecule type" value="Genomic_DNA"/>
</dbReference>
<name>A0A239GV25_9BURK</name>
<dbReference type="InterPro" id="IPR004629">
    <property type="entry name" value="WecG_TagA_CpsF"/>
</dbReference>
<evidence type="ECO:0000256" key="1">
    <source>
        <dbReference type="ARBA" id="ARBA00022676"/>
    </source>
</evidence>
<evidence type="ECO:0000313" key="5">
    <source>
        <dbReference type="Proteomes" id="UP000198284"/>
    </source>
</evidence>
<dbReference type="Pfam" id="PF13466">
    <property type="entry name" value="STAS_2"/>
    <property type="match status" value="1"/>
</dbReference>
<feature type="domain" description="STAS" evidence="3">
    <location>
        <begin position="289"/>
        <end position="362"/>
    </location>
</feature>
<dbReference type="CDD" id="cd06533">
    <property type="entry name" value="Glyco_transf_WecG_TagA"/>
    <property type="match status" value="1"/>
</dbReference>
<evidence type="ECO:0000313" key="4">
    <source>
        <dbReference type="EMBL" id="SNS73076.1"/>
    </source>
</evidence>
<evidence type="ECO:0000256" key="2">
    <source>
        <dbReference type="ARBA" id="ARBA00022679"/>
    </source>
</evidence>
<proteinExistence type="predicted"/>
<dbReference type="SUPFAM" id="SSF52091">
    <property type="entry name" value="SpoIIaa-like"/>
    <property type="match status" value="1"/>
</dbReference>
<keyword evidence="1" id="KW-0328">Glycosyltransferase</keyword>
<dbReference type="AlphaFoldDB" id="A0A239GV25"/>
<evidence type="ECO:0000259" key="3">
    <source>
        <dbReference type="PROSITE" id="PS50801"/>
    </source>
</evidence>
<dbReference type="RefSeq" id="WP_089399349.1">
    <property type="nucleotide sequence ID" value="NZ_FZOT01000005.1"/>
</dbReference>
<dbReference type="PROSITE" id="PS50801">
    <property type="entry name" value="STAS"/>
    <property type="match status" value="1"/>
</dbReference>
<protein>
    <submittedName>
        <fullName evidence="4">N-acetylglucosaminyldiphosphoundecaprenol N-acetyl-beta-D-mannosaminyltransferase</fullName>
    </submittedName>
</protein>
<accession>A0A239GV25</accession>
<dbReference type="OrthoDB" id="9808602at2"/>
<reference evidence="4 5" key="1">
    <citation type="submission" date="2017-06" db="EMBL/GenBank/DDBJ databases">
        <authorList>
            <person name="Kim H.J."/>
            <person name="Triplett B.A."/>
        </authorList>
    </citation>
    <scope>NUCLEOTIDE SEQUENCE [LARGE SCALE GENOMIC DNA]</scope>
    <source>
        <strain evidence="4 5">U15</strain>
    </source>
</reference>
<dbReference type="PANTHER" id="PTHR34136:SF1">
    <property type="entry name" value="UDP-N-ACETYL-D-MANNOSAMINURONIC ACID TRANSFERASE"/>
    <property type="match status" value="1"/>
</dbReference>
<dbReference type="InterPro" id="IPR058548">
    <property type="entry name" value="MlaB-like_STAS"/>
</dbReference>
<dbReference type="GO" id="GO:0016758">
    <property type="term" value="F:hexosyltransferase activity"/>
    <property type="evidence" value="ECO:0007669"/>
    <property type="project" value="TreeGrafter"/>
</dbReference>
<dbReference type="Proteomes" id="UP000198284">
    <property type="component" value="Unassembled WGS sequence"/>
</dbReference>
<organism evidence="4 5">
    <name type="scientific">Noviherbaspirillum humi</name>
    <dbReference type="NCBI Taxonomy" id="1688639"/>
    <lineage>
        <taxon>Bacteria</taxon>
        <taxon>Pseudomonadati</taxon>
        <taxon>Pseudomonadota</taxon>
        <taxon>Betaproteobacteria</taxon>
        <taxon>Burkholderiales</taxon>
        <taxon>Oxalobacteraceae</taxon>
        <taxon>Noviherbaspirillum</taxon>
    </lineage>
</organism>
<gene>
    <name evidence="4" type="ORF">SAMN06265795_105211</name>
</gene>
<dbReference type="NCBIfam" id="TIGR00696">
    <property type="entry name" value="wecG_tagA_cpsF"/>
    <property type="match status" value="1"/>
</dbReference>
<dbReference type="InterPro" id="IPR036513">
    <property type="entry name" value="STAS_dom_sf"/>
</dbReference>
<keyword evidence="2 4" id="KW-0808">Transferase</keyword>
<dbReference type="InterPro" id="IPR002645">
    <property type="entry name" value="STAS_dom"/>
</dbReference>
<sequence>MYLDAPTTQKTDFFRPVYCILGLPLDAISLQQAVDKIRNAATTRNRCFLSTPNLNFVIGSRTDKNFRDSVIRSDLSLPDGMPLVWISKLMSVPIRERIAGSTLFESICKRNKDALSVYFFGGPDGAAGKAAELVNSASFGVKCVGHKSPGYGSMEEMSRREFIEDINTCGPDFLIIAMGAKKGQAWIERNYSLIQVPVISHLGAVVNMTAGRIYRAPEWLQRIGLEWLWRIKEEPVLWRRYFSDGLSFMNLMLTRVLPCLLVQRTRRVPLYLFDHAKVFLHKDDRQVQITFVGPWGEKNIGELRTKFTEATIEPSDITLDCHHLNYVDSALLGLFALLYGHQLKIGMKFHVVGVSPSVKKMFCLHCAEYLLS</sequence>
<dbReference type="Gene3D" id="3.30.750.24">
    <property type="entry name" value="STAS domain"/>
    <property type="match status" value="1"/>
</dbReference>
<keyword evidence="5" id="KW-1185">Reference proteome</keyword>